<reference evidence="7" key="1">
    <citation type="journal article" date="2022" name="Plant J.">
        <title>Strategies of tolerance reflected in two North American maple genomes.</title>
        <authorList>
            <person name="McEvoy S.L."/>
            <person name="Sezen U.U."/>
            <person name="Trouern-Trend A."/>
            <person name="McMahon S.M."/>
            <person name="Schaberg P.G."/>
            <person name="Yang J."/>
            <person name="Wegrzyn J.L."/>
            <person name="Swenson N.G."/>
        </authorList>
    </citation>
    <scope>NUCLEOTIDE SEQUENCE</scope>
    <source>
        <strain evidence="7">NS2018</strain>
    </source>
</reference>
<dbReference type="GO" id="GO:0016929">
    <property type="term" value="F:deSUMOylase activity"/>
    <property type="evidence" value="ECO:0007669"/>
    <property type="project" value="TreeGrafter"/>
</dbReference>
<dbReference type="GO" id="GO:0006508">
    <property type="term" value="P:proteolysis"/>
    <property type="evidence" value="ECO:0007669"/>
    <property type="project" value="UniProtKB-KW"/>
</dbReference>
<comment type="similarity">
    <text evidence="1">Belongs to the peptidase C48 family.</text>
</comment>
<evidence type="ECO:0000259" key="6">
    <source>
        <dbReference type="PROSITE" id="PS50600"/>
    </source>
</evidence>
<evidence type="ECO:0000256" key="2">
    <source>
        <dbReference type="ARBA" id="ARBA00022670"/>
    </source>
</evidence>
<keyword evidence="2" id="KW-0645">Protease</keyword>
<evidence type="ECO:0000256" key="5">
    <source>
        <dbReference type="SAM" id="MobiDB-lite"/>
    </source>
</evidence>
<dbReference type="Gene3D" id="3.40.395.10">
    <property type="entry name" value="Adenoviral Proteinase, Chain A"/>
    <property type="match status" value="1"/>
</dbReference>
<dbReference type="InterPro" id="IPR003653">
    <property type="entry name" value="Peptidase_C48_C"/>
</dbReference>
<dbReference type="Proteomes" id="UP001168877">
    <property type="component" value="Unassembled WGS sequence"/>
</dbReference>
<evidence type="ECO:0000256" key="1">
    <source>
        <dbReference type="ARBA" id="ARBA00005234"/>
    </source>
</evidence>
<feature type="compositionally biased region" description="Basic residues" evidence="5">
    <location>
        <begin position="44"/>
        <end position="64"/>
    </location>
</feature>
<keyword evidence="3" id="KW-0378">Hydrolase</keyword>
<keyword evidence="8" id="KW-1185">Reference proteome</keyword>
<dbReference type="PROSITE" id="PS50600">
    <property type="entry name" value="ULP_PROTEASE"/>
    <property type="match status" value="1"/>
</dbReference>
<reference evidence="7" key="2">
    <citation type="submission" date="2023-06" db="EMBL/GenBank/DDBJ databases">
        <authorList>
            <person name="Swenson N.G."/>
            <person name="Wegrzyn J.L."/>
            <person name="Mcevoy S.L."/>
        </authorList>
    </citation>
    <scope>NUCLEOTIDE SEQUENCE</scope>
    <source>
        <strain evidence="7">NS2018</strain>
        <tissue evidence="7">Leaf</tissue>
    </source>
</reference>
<sequence length="566" mass="63627">MVGVDFDMSEGPQFIPPVEMETKEDNESLDDGDDGDDRAPTRKTAVKRKAPKKKKETSAKKQRKSIPITSLDEENPLQSSYSRGYTPSPPQDFTASDPLTPHDQYTPGYTLTPLGDMLHPTPSRRQTRSSFQQNPPPISSRQEPRSRGKGGDKGGDRITELLKAVKALPNEMERIVKQEVLQLSQLPDVLKALVQEIGPTRGQTNKEAPLTEVTDQSLHVKEVGTTVAMEVPPTTPKDVAPTVEKEVAPTPPTSTKDVAPTVEKEMAGSVLVSGDMSYNYAVEQDRSIRVRLRSAYCKSPFLDPTRASETKREGQKQKYEAFKKKTKPVRRNVGTEEAVEQSFFFELEEPKNWLSTDHIDAYMSLLAKRRESKPENFRHSLVLLFSEFYTKLNVEWKSIIEADKEAESSFDLLGFDCPPDWIEYGCGGRPGWGQPWWLYTQLLIPCCVGEPDGHWILCKVDLLDRHISICDPTGAKKKSNYGERFKQVMPLRQLIPSIMNKCGFYSNRGEVPRGSIFSVGRQIIPQQVDNCSCGVFICKYAETAIVKSADWNWGQKDIIVCHLSLP</sequence>
<dbReference type="PANTHER" id="PTHR12606:SF141">
    <property type="entry name" value="GH15225P-RELATED"/>
    <property type="match status" value="1"/>
</dbReference>
<name>A0AA39VY91_ACESA</name>
<dbReference type="PANTHER" id="PTHR12606">
    <property type="entry name" value="SENTRIN/SUMO-SPECIFIC PROTEASE"/>
    <property type="match status" value="1"/>
</dbReference>
<feature type="region of interest" description="Disordered" evidence="5">
    <location>
        <begin position="1"/>
        <end position="157"/>
    </location>
</feature>
<dbReference type="EMBL" id="JAUESC010000003">
    <property type="protein sequence ID" value="KAK0602619.1"/>
    <property type="molecule type" value="Genomic_DNA"/>
</dbReference>
<feature type="region of interest" description="Disordered" evidence="5">
    <location>
        <begin position="231"/>
        <end position="258"/>
    </location>
</feature>
<proteinExistence type="inferred from homology"/>
<evidence type="ECO:0000313" key="8">
    <source>
        <dbReference type="Proteomes" id="UP001168877"/>
    </source>
</evidence>
<protein>
    <recommendedName>
        <fullName evidence="6">Ubiquitin-like protease family profile domain-containing protein</fullName>
    </recommendedName>
</protein>
<accession>A0AA39VY91</accession>
<evidence type="ECO:0000313" key="7">
    <source>
        <dbReference type="EMBL" id="KAK0602619.1"/>
    </source>
</evidence>
<dbReference type="Pfam" id="PF02902">
    <property type="entry name" value="Peptidase_C48"/>
    <property type="match status" value="1"/>
</dbReference>
<feature type="domain" description="Ubiquitin-like protease family profile" evidence="6">
    <location>
        <begin position="337"/>
        <end position="544"/>
    </location>
</feature>
<evidence type="ECO:0000256" key="4">
    <source>
        <dbReference type="ARBA" id="ARBA00022807"/>
    </source>
</evidence>
<keyword evidence="4" id="KW-0788">Thiol protease</keyword>
<feature type="compositionally biased region" description="Polar residues" evidence="5">
    <location>
        <begin position="76"/>
        <end position="85"/>
    </location>
</feature>
<dbReference type="SUPFAM" id="SSF54001">
    <property type="entry name" value="Cysteine proteinases"/>
    <property type="match status" value="1"/>
</dbReference>
<organism evidence="7 8">
    <name type="scientific">Acer saccharum</name>
    <name type="common">Sugar maple</name>
    <dbReference type="NCBI Taxonomy" id="4024"/>
    <lineage>
        <taxon>Eukaryota</taxon>
        <taxon>Viridiplantae</taxon>
        <taxon>Streptophyta</taxon>
        <taxon>Embryophyta</taxon>
        <taxon>Tracheophyta</taxon>
        <taxon>Spermatophyta</taxon>
        <taxon>Magnoliopsida</taxon>
        <taxon>eudicotyledons</taxon>
        <taxon>Gunneridae</taxon>
        <taxon>Pentapetalae</taxon>
        <taxon>rosids</taxon>
        <taxon>malvids</taxon>
        <taxon>Sapindales</taxon>
        <taxon>Sapindaceae</taxon>
        <taxon>Hippocastanoideae</taxon>
        <taxon>Acereae</taxon>
        <taxon>Acer</taxon>
    </lineage>
</organism>
<dbReference type="AlphaFoldDB" id="A0AA39VY91"/>
<comment type="caution">
    <text evidence="7">The sequence shown here is derived from an EMBL/GenBank/DDBJ whole genome shotgun (WGS) entry which is preliminary data.</text>
</comment>
<feature type="compositionally biased region" description="Acidic residues" evidence="5">
    <location>
        <begin position="27"/>
        <end position="36"/>
    </location>
</feature>
<dbReference type="GO" id="GO:0005634">
    <property type="term" value="C:nucleus"/>
    <property type="evidence" value="ECO:0007669"/>
    <property type="project" value="TreeGrafter"/>
</dbReference>
<evidence type="ECO:0000256" key="3">
    <source>
        <dbReference type="ARBA" id="ARBA00022801"/>
    </source>
</evidence>
<dbReference type="InterPro" id="IPR038765">
    <property type="entry name" value="Papain-like_cys_pep_sf"/>
</dbReference>
<gene>
    <name evidence="7" type="ORF">LWI29_035304</name>
</gene>
<feature type="compositionally biased region" description="Basic and acidic residues" evidence="5">
    <location>
        <begin position="142"/>
        <end position="157"/>
    </location>
</feature>
<dbReference type="GO" id="GO:0016926">
    <property type="term" value="P:protein desumoylation"/>
    <property type="evidence" value="ECO:0007669"/>
    <property type="project" value="TreeGrafter"/>
</dbReference>